<keyword evidence="3" id="KW-0812">Transmembrane</keyword>
<proteinExistence type="inferred from homology"/>
<feature type="compositionally biased region" description="Low complexity" evidence="6">
    <location>
        <begin position="493"/>
        <end position="502"/>
    </location>
</feature>
<keyword evidence="4" id="KW-1133">Transmembrane helix</keyword>
<dbReference type="STRING" id="564608.C1N0U1"/>
<evidence type="ECO:0000256" key="4">
    <source>
        <dbReference type="ARBA" id="ARBA00022989"/>
    </source>
</evidence>
<name>C1N0U1_MICPC</name>
<gene>
    <name evidence="7" type="ORF">MICPUCDRAFT_48253</name>
</gene>
<organism evidence="8">
    <name type="scientific">Micromonas pusilla (strain CCMP1545)</name>
    <name type="common">Picoplanktonic green alga</name>
    <dbReference type="NCBI Taxonomy" id="564608"/>
    <lineage>
        <taxon>Eukaryota</taxon>
        <taxon>Viridiplantae</taxon>
        <taxon>Chlorophyta</taxon>
        <taxon>Mamiellophyceae</taxon>
        <taxon>Mamiellales</taxon>
        <taxon>Mamiellaceae</taxon>
        <taxon>Micromonas</taxon>
    </lineage>
</organism>
<sequence>MSHAVVAGTARVAVARANVDARRGRARCARATTREEETRRRRRRLRASSSSSEASVAPDDAAAAATTTTTTTTTASSRRRLLLAALGGAAIAETTGQVAERTLVSEQARLRLEQKRRELSNALASFSEQADDGVVTRAKKARGIANGLELELRRAGAIAALSALGAFGSRVITRAKQRPKDDTTTVSIDAASSVDDDTACLVGGACAPDWSVDDSADADADADARGPGTAAPARGAVFAEEPWRWKLVRDGDFDAVARTVVFSACYGGFFQPHWFNVLNSYDWSDLVLPTPLELSLRALAERFAEMRAATTALTTAGVDPVDARIATSLNSGASQPGAWDWDWDWDWIGFGGEDGVVDAFGAFFTQAGGYSDPSLIGGVSLVEPLETASAFLAPLAVNQLLVIPALYWPSFFAFQGALEGQSVTTVLQTLHQRLPSLMKANLAFWLPAQGFQFAAVPVDDQAVYVAVMGVLWNGVLAVVTTPKGVPEEPLEPEPVAAGGANDNDNEVGGGVGAVALVPEEEREGAAEREFAAMSEEVSAKAR</sequence>
<dbReference type="Pfam" id="PF04117">
    <property type="entry name" value="Mpv17_PMP22"/>
    <property type="match status" value="1"/>
</dbReference>
<dbReference type="RefSeq" id="XP_003061696.1">
    <property type="nucleotide sequence ID" value="XM_003061650.1"/>
</dbReference>
<evidence type="ECO:0000256" key="2">
    <source>
        <dbReference type="ARBA" id="ARBA00006824"/>
    </source>
</evidence>
<reference evidence="7 8" key="1">
    <citation type="journal article" date="2009" name="Science">
        <title>Green evolution and dynamic adaptations revealed by genomes of the marine picoeukaryotes Micromonas.</title>
        <authorList>
            <person name="Worden A.Z."/>
            <person name="Lee J.H."/>
            <person name="Mock T."/>
            <person name="Rouze P."/>
            <person name="Simmons M.P."/>
            <person name="Aerts A.L."/>
            <person name="Allen A.E."/>
            <person name="Cuvelier M.L."/>
            <person name="Derelle E."/>
            <person name="Everett M.V."/>
            <person name="Foulon E."/>
            <person name="Grimwood J."/>
            <person name="Gundlach H."/>
            <person name="Henrissat B."/>
            <person name="Napoli C."/>
            <person name="McDonald S.M."/>
            <person name="Parker M.S."/>
            <person name="Rombauts S."/>
            <person name="Salamov A."/>
            <person name="Von Dassow P."/>
            <person name="Badger J.H."/>
            <person name="Coutinho P.M."/>
            <person name="Demir E."/>
            <person name="Dubchak I."/>
            <person name="Gentemann C."/>
            <person name="Eikrem W."/>
            <person name="Gready J.E."/>
            <person name="John U."/>
            <person name="Lanier W."/>
            <person name="Lindquist E.A."/>
            <person name="Lucas S."/>
            <person name="Mayer K.F."/>
            <person name="Moreau H."/>
            <person name="Not F."/>
            <person name="Otillar R."/>
            <person name="Panaud O."/>
            <person name="Pangilinan J."/>
            <person name="Paulsen I."/>
            <person name="Piegu B."/>
            <person name="Poliakov A."/>
            <person name="Robbens S."/>
            <person name="Schmutz J."/>
            <person name="Toulza E."/>
            <person name="Wyss T."/>
            <person name="Zelensky A."/>
            <person name="Zhou K."/>
            <person name="Armbrust E.V."/>
            <person name="Bhattacharya D."/>
            <person name="Goodenough U.W."/>
            <person name="Van de Peer Y."/>
            <person name="Grigoriev I.V."/>
        </authorList>
    </citation>
    <scope>NUCLEOTIDE SEQUENCE [LARGE SCALE GENOMIC DNA]</scope>
    <source>
        <strain evidence="7 8">CCMP1545</strain>
    </source>
</reference>
<dbReference type="PANTHER" id="PTHR11266">
    <property type="entry name" value="PEROXISOMAL MEMBRANE PROTEIN 2, PXMP2 MPV17"/>
    <property type="match status" value="1"/>
</dbReference>
<dbReference type="PANTHER" id="PTHR11266:SF17">
    <property type="entry name" value="PROTEIN MPV17"/>
    <property type="match status" value="1"/>
</dbReference>
<dbReference type="KEGG" id="mpp:MICPUCDRAFT_48253"/>
<dbReference type="GeneID" id="9686892"/>
<protein>
    <submittedName>
        <fullName evidence="7">Predicted protein</fullName>
    </submittedName>
</protein>
<evidence type="ECO:0000256" key="3">
    <source>
        <dbReference type="ARBA" id="ARBA00022692"/>
    </source>
</evidence>
<evidence type="ECO:0000256" key="5">
    <source>
        <dbReference type="ARBA" id="ARBA00023136"/>
    </source>
</evidence>
<dbReference type="GO" id="GO:0005737">
    <property type="term" value="C:cytoplasm"/>
    <property type="evidence" value="ECO:0007669"/>
    <property type="project" value="TreeGrafter"/>
</dbReference>
<dbReference type="AlphaFoldDB" id="C1N0U1"/>
<feature type="compositionally biased region" description="Low complexity" evidence="6">
    <location>
        <begin position="47"/>
        <end position="76"/>
    </location>
</feature>
<feature type="region of interest" description="Disordered" evidence="6">
    <location>
        <begin position="486"/>
        <end position="542"/>
    </location>
</feature>
<comment type="subcellular location">
    <subcellularLocation>
        <location evidence="1">Membrane</location>
        <topology evidence="1">Multi-pass membrane protein</topology>
    </subcellularLocation>
</comment>
<dbReference type="InterPro" id="IPR007248">
    <property type="entry name" value="Mpv17_PMP22"/>
</dbReference>
<evidence type="ECO:0000313" key="8">
    <source>
        <dbReference type="Proteomes" id="UP000001876"/>
    </source>
</evidence>
<dbReference type="OrthoDB" id="430207at2759"/>
<evidence type="ECO:0000256" key="1">
    <source>
        <dbReference type="ARBA" id="ARBA00004141"/>
    </source>
</evidence>
<evidence type="ECO:0000313" key="7">
    <source>
        <dbReference type="EMBL" id="EEH54326.1"/>
    </source>
</evidence>
<dbReference type="Proteomes" id="UP000001876">
    <property type="component" value="Unassembled WGS sequence"/>
</dbReference>
<keyword evidence="5" id="KW-0472">Membrane</keyword>
<dbReference type="EMBL" id="GG663744">
    <property type="protein sequence ID" value="EEH54326.1"/>
    <property type="molecule type" value="Genomic_DNA"/>
</dbReference>
<evidence type="ECO:0000256" key="6">
    <source>
        <dbReference type="SAM" id="MobiDB-lite"/>
    </source>
</evidence>
<comment type="similarity">
    <text evidence="2">Belongs to the peroxisomal membrane protein PXMP2/4 family.</text>
</comment>
<dbReference type="GO" id="GO:0016020">
    <property type="term" value="C:membrane"/>
    <property type="evidence" value="ECO:0007669"/>
    <property type="project" value="UniProtKB-SubCell"/>
</dbReference>
<keyword evidence="8" id="KW-1185">Reference proteome</keyword>
<accession>C1N0U1</accession>
<feature type="region of interest" description="Disordered" evidence="6">
    <location>
        <begin position="21"/>
        <end position="76"/>
    </location>
</feature>